<name>A0A409VZB2_9AGAR</name>
<sequence length="661" mass="72475">MSSSSVYLLANRDPDVDLTPYDGRVGAVIGKYVYTTPNEKFVPLPLYGDREVVVRQDFRYGPDDYTLWPQTYTSLAPHLAAIPRKPADPNHPLTPLWIDPKQSDFVSVSQGTNSTSLGKLHPDFMAKLRPLSVGLNTYASSSHRIANHVLGRLTSLPMTWNQVRFTLTELQRSLLELHGYLDYIEIYKPQIDGVLPLPDDPPTLATIGAFTSNVRIVEEFAGIGIPIWFVRPKEGSSFANNVLEEVEPTHYKDVVVVERHPGFPPILKCDHNTDPSTVITSIRQFSRDYPSTPSPFKAMPTPSPLPSVPNNGHVSSLGSAGHLQKVERDIPPKIPVAPKRVTSSAPAATTVPRNNTVTTVPQPKVTPRPAPVKAPLKAPTPSNSQNRGSSNAFTVSQVAARPVTAKAPAKAPTPTLTSLNGSSRMISNTNVGFRGSQQMVNSQPRTPAFAQDVLPEVAQLSPAVILAPAKRVDNTTIAQLWARVNELEAAKFTASTPATAQTAQGDIPRPSRVGNLQDAMGLRDNKALYNSCRASRTVRTILSSMEDIYKETWRELDPEVIIEVKNMAKAREPQLARYRNGWATQLIMSRSNKAKRHYDKVLEKDPDGSLRKARTMANLQAAAREMNKDKSGVVYEGEDVIDITDDETEDGGDANQPESSN</sequence>
<dbReference type="Proteomes" id="UP000284842">
    <property type="component" value="Unassembled WGS sequence"/>
</dbReference>
<feature type="compositionally biased region" description="Polar residues" evidence="1">
    <location>
        <begin position="380"/>
        <end position="391"/>
    </location>
</feature>
<dbReference type="InParanoid" id="A0A409VZB2"/>
<dbReference type="OrthoDB" id="2634326at2759"/>
<feature type="region of interest" description="Disordered" evidence="1">
    <location>
        <begin position="334"/>
        <end position="391"/>
    </location>
</feature>
<dbReference type="EMBL" id="NHTK01005909">
    <property type="protein sequence ID" value="PPQ71580.1"/>
    <property type="molecule type" value="Genomic_DNA"/>
</dbReference>
<keyword evidence="3" id="KW-1185">Reference proteome</keyword>
<comment type="caution">
    <text evidence="2">The sequence shown here is derived from an EMBL/GenBank/DDBJ whole genome shotgun (WGS) entry which is preliminary data.</text>
</comment>
<feature type="compositionally biased region" description="Low complexity" evidence="1">
    <location>
        <begin position="349"/>
        <end position="363"/>
    </location>
</feature>
<dbReference type="AlphaFoldDB" id="A0A409VZB2"/>
<organism evidence="2 3">
    <name type="scientific">Panaeolus cyanescens</name>
    <dbReference type="NCBI Taxonomy" id="181874"/>
    <lineage>
        <taxon>Eukaryota</taxon>
        <taxon>Fungi</taxon>
        <taxon>Dikarya</taxon>
        <taxon>Basidiomycota</taxon>
        <taxon>Agaricomycotina</taxon>
        <taxon>Agaricomycetes</taxon>
        <taxon>Agaricomycetidae</taxon>
        <taxon>Agaricales</taxon>
        <taxon>Agaricineae</taxon>
        <taxon>Galeropsidaceae</taxon>
        <taxon>Panaeolus</taxon>
    </lineage>
</organism>
<evidence type="ECO:0000313" key="3">
    <source>
        <dbReference type="Proteomes" id="UP000284842"/>
    </source>
</evidence>
<protein>
    <submittedName>
        <fullName evidence="2">Uncharacterized protein</fullName>
    </submittedName>
</protein>
<feature type="region of interest" description="Disordered" evidence="1">
    <location>
        <begin position="404"/>
        <end position="423"/>
    </location>
</feature>
<evidence type="ECO:0000256" key="1">
    <source>
        <dbReference type="SAM" id="MobiDB-lite"/>
    </source>
</evidence>
<proteinExistence type="predicted"/>
<feature type="compositionally biased region" description="Acidic residues" evidence="1">
    <location>
        <begin position="636"/>
        <end position="652"/>
    </location>
</feature>
<gene>
    <name evidence="2" type="ORF">CVT24_006435</name>
</gene>
<reference evidence="2 3" key="1">
    <citation type="journal article" date="2018" name="Evol. Lett.">
        <title>Horizontal gene cluster transfer increased hallucinogenic mushroom diversity.</title>
        <authorList>
            <person name="Reynolds H.T."/>
            <person name="Vijayakumar V."/>
            <person name="Gluck-Thaler E."/>
            <person name="Korotkin H.B."/>
            <person name="Matheny P.B."/>
            <person name="Slot J.C."/>
        </authorList>
    </citation>
    <scope>NUCLEOTIDE SEQUENCE [LARGE SCALE GENOMIC DNA]</scope>
    <source>
        <strain evidence="2 3">2629</strain>
    </source>
</reference>
<accession>A0A409VZB2</accession>
<feature type="compositionally biased region" description="Low complexity" evidence="1">
    <location>
        <begin position="404"/>
        <end position="417"/>
    </location>
</feature>
<dbReference type="STRING" id="181874.A0A409VZB2"/>
<evidence type="ECO:0000313" key="2">
    <source>
        <dbReference type="EMBL" id="PPQ71580.1"/>
    </source>
</evidence>
<feature type="region of interest" description="Disordered" evidence="1">
    <location>
        <begin position="630"/>
        <end position="661"/>
    </location>
</feature>